<keyword evidence="2" id="KW-1185">Reference proteome</keyword>
<evidence type="ECO:0000313" key="1">
    <source>
        <dbReference type="EMBL" id="PKI78517.1"/>
    </source>
</evidence>
<accession>A0A2I0LCW2</accession>
<protein>
    <recommendedName>
        <fullName evidence="3">Reverse transcriptase zinc-binding domain-containing protein</fullName>
    </recommendedName>
</protein>
<name>A0A2I0LCW2_PUNGR</name>
<sequence>MKVDQEASEDHILEIMRILDVFCCGSGQNVSSAKSVVHFSRNVADPIHSVICQRCSFTPMDELGIYLGIPIVHGKVVSLPRGIYAEINKLCRNFLWGHKEDQKKPHMLREGSRTRFWLDHWVPGCRPLLEQVVSVPSTAILHESVASFVTSSGGYDWLRILTYLNHTSLLRLASVLPPSSDTSGSDIPFWKLSPSGDYSVFSAYKLLTPASGLPSQSRL</sequence>
<dbReference type="EMBL" id="PGOL01000044">
    <property type="protein sequence ID" value="PKI78517.1"/>
    <property type="molecule type" value="Genomic_DNA"/>
</dbReference>
<dbReference type="Proteomes" id="UP000233551">
    <property type="component" value="Unassembled WGS sequence"/>
</dbReference>
<organism evidence="1 2">
    <name type="scientific">Punica granatum</name>
    <name type="common">Pomegranate</name>
    <dbReference type="NCBI Taxonomy" id="22663"/>
    <lineage>
        <taxon>Eukaryota</taxon>
        <taxon>Viridiplantae</taxon>
        <taxon>Streptophyta</taxon>
        <taxon>Embryophyta</taxon>
        <taxon>Tracheophyta</taxon>
        <taxon>Spermatophyta</taxon>
        <taxon>Magnoliopsida</taxon>
        <taxon>eudicotyledons</taxon>
        <taxon>Gunneridae</taxon>
        <taxon>Pentapetalae</taxon>
        <taxon>rosids</taxon>
        <taxon>malvids</taxon>
        <taxon>Myrtales</taxon>
        <taxon>Lythraceae</taxon>
        <taxon>Punica</taxon>
    </lineage>
</organism>
<gene>
    <name evidence="1" type="ORF">CRG98_001075</name>
</gene>
<reference evidence="1 2" key="1">
    <citation type="submission" date="2017-11" db="EMBL/GenBank/DDBJ databases">
        <title>De-novo sequencing of pomegranate (Punica granatum L.) genome.</title>
        <authorList>
            <person name="Akparov Z."/>
            <person name="Amiraslanov A."/>
            <person name="Hajiyeva S."/>
            <person name="Abbasov M."/>
            <person name="Kaur K."/>
            <person name="Hamwieh A."/>
            <person name="Solovyev V."/>
            <person name="Salamov A."/>
            <person name="Braich B."/>
            <person name="Kosarev P."/>
            <person name="Mahmoud A."/>
            <person name="Hajiyev E."/>
            <person name="Babayeva S."/>
            <person name="Izzatullayeva V."/>
            <person name="Mammadov A."/>
            <person name="Mammadov A."/>
            <person name="Sharifova S."/>
            <person name="Ojaghi J."/>
            <person name="Eynullazada K."/>
            <person name="Bayramov B."/>
            <person name="Abdulazimova A."/>
            <person name="Shahmuradov I."/>
        </authorList>
    </citation>
    <scope>NUCLEOTIDE SEQUENCE [LARGE SCALE GENOMIC DNA]</scope>
    <source>
        <strain evidence="2">cv. AG2017</strain>
        <tissue evidence="1">Leaf</tissue>
    </source>
</reference>
<proteinExistence type="predicted"/>
<dbReference type="AlphaFoldDB" id="A0A2I0LCW2"/>
<evidence type="ECO:0008006" key="3">
    <source>
        <dbReference type="Google" id="ProtNLM"/>
    </source>
</evidence>
<evidence type="ECO:0000313" key="2">
    <source>
        <dbReference type="Proteomes" id="UP000233551"/>
    </source>
</evidence>
<comment type="caution">
    <text evidence="1">The sequence shown here is derived from an EMBL/GenBank/DDBJ whole genome shotgun (WGS) entry which is preliminary data.</text>
</comment>